<accession>A0ABX6V0L5</accession>
<evidence type="ECO:0000256" key="4">
    <source>
        <dbReference type="ARBA" id="ARBA00022801"/>
    </source>
</evidence>
<dbReference type="InterPro" id="IPR017853">
    <property type="entry name" value="GH"/>
</dbReference>
<dbReference type="SUPFAM" id="SSF49785">
    <property type="entry name" value="Galactose-binding domain-like"/>
    <property type="match status" value="1"/>
</dbReference>
<dbReference type="RefSeq" id="WP_194813135.1">
    <property type="nucleotide sequence ID" value="NZ_CP063056.1"/>
</dbReference>
<feature type="domain" description="Glycosyl hydrolases family 2 sugar binding" evidence="9">
    <location>
        <begin position="44"/>
        <end position="170"/>
    </location>
</feature>
<dbReference type="EC" id="3.2.1.31" evidence="2"/>
<dbReference type="NCBIfam" id="NF007538">
    <property type="entry name" value="PRK10150.1"/>
    <property type="match status" value="1"/>
</dbReference>
<dbReference type="Gene3D" id="2.60.120.260">
    <property type="entry name" value="Galactose-binding domain-like"/>
    <property type="match status" value="1"/>
</dbReference>
<dbReference type="Gene3D" id="3.20.20.80">
    <property type="entry name" value="Glycosidases"/>
    <property type="match status" value="1"/>
</dbReference>
<dbReference type="InterPro" id="IPR008979">
    <property type="entry name" value="Galactose-bd-like_sf"/>
</dbReference>
<dbReference type="InterPro" id="IPR023232">
    <property type="entry name" value="Glyco_hydro_2_AS"/>
</dbReference>
<sequence length="594" mass="69107">MLYPISTESRQLIDLSGIWQFRFEMGTEWQPIAVPASFNDQQVLSEYKNYVGDFFYQTDIFVTKAMLNERLFLRFDSVTHFAEVYLNDRFIGSHKGGFTPFEFEITEFVQQGKNLLTVKANNILDNSTLPVGNYSEKQDENGNLVKKVDENFDFFNYAGIHRPVKLWTKPYNYIDDLTITYDFVGEDVSVNIAIQSVGSAENFTISVYDEQQQLVAQSEGAEKTQRFTISNVKRWQPLNAYLYDIKIELINLGEVQDCYCLPVGFRSIEIKDNQFLINGNAFYFKGYGKHEDSHFAGRGLNSAVNVLDFNIMKWQGANSFRTSHYPYSEEIMRLADREGFVVIDETTAVGLMHNFGVNLFQDASQQINTWEKYQTTEAHQQVIRELIERDKNYACVVMWSIANEPSTAEQGAYEYFKPLFELARSLDPQKRPCTFVNIMLAPAGKDLAMSLCDVICLNRYYGWYVNTADLTTAKNQLRSEIERWHQLFPTKPIMFTEYGVDTIAGLHDMDFNTPFTEEFQIEYYQANHEVMDSFDYFIGEQVWNFADFQTKYGIFRVQGNKKGLFTRTREPKMAAHYFKQRWQAIPDFGYKTKD</sequence>
<protein>
    <recommendedName>
        <fullName evidence="3">Beta-glucuronidase</fullName>
        <ecNumber evidence="2">3.2.1.31</ecNumber>
    </recommendedName>
</protein>
<dbReference type="InterPro" id="IPR006104">
    <property type="entry name" value="Glyco_hydro_2_N"/>
</dbReference>
<dbReference type="InterPro" id="IPR013783">
    <property type="entry name" value="Ig-like_fold"/>
</dbReference>
<evidence type="ECO:0000313" key="10">
    <source>
        <dbReference type="EMBL" id="QPB43579.1"/>
    </source>
</evidence>
<feature type="domain" description="Glycoside hydrolase family 2 immunoglobulin-like beta-sandwich" evidence="7">
    <location>
        <begin position="173"/>
        <end position="266"/>
    </location>
</feature>
<name>A0ABX6V0L5_9PAST</name>
<dbReference type="Pfam" id="PF02836">
    <property type="entry name" value="Glyco_hydro_2_C"/>
    <property type="match status" value="1"/>
</dbReference>
<comment type="similarity">
    <text evidence="1 6">Belongs to the glycosyl hydrolase 2 family.</text>
</comment>
<dbReference type="Proteomes" id="UP000663069">
    <property type="component" value="Chromosome"/>
</dbReference>
<dbReference type="Pfam" id="PF00703">
    <property type="entry name" value="Glyco_hydro_2"/>
    <property type="match status" value="1"/>
</dbReference>
<evidence type="ECO:0000256" key="1">
    <source>
        <dbReference type="ARBA" id="ARBA00007401"/>
    </source>
</evidence>
<evidence type="ECO:0000256" key="5">
    <source>
        <dbReference type="ARBA" id="ARBA00023295"/>
    </source>
</evidence>
<dbReference type="PRINTS" id="PR00132">
    <property type="entry name" value="GLHYDRLASE2"/>
</dbReference>
<keyword evidence="5 6" id="KW-0326">Glycosidase</keyword>
<organism evidence="10 11">
    <name type="scientific">Rodentibacter haemolyticus</name>
    <dbReference type="NCBI Taxonomy" id="2778911"/>
    <lineage>
        <taxon>Bacteria</taxon>
        <taxon>Pseudomonadati</taxon>
        <taxon>Pseudomonadota</taxon>
        <taxon>Gammaproteobacteria</taxon>
        <taxon>Pasteurellales</taxon>
        <taxon>Pasteurellaceae</taxon>
        <taxon>Rodentibacter</taxon>
    </lineage>
</organism>
<gene>
    <name evidence="10" type="primary">uidA</name>
    <name evidence="10" type="ORF">IHV77_05785</name>
</gene>
<dbReference type="PANTHER" id="PTHR10066:SF67">
    <property type="entry name" value="BETA-GLUCURONIDASE"/>
    <property type="match status" value="1"/>
</dbReference>
<dbReference type="SUPFAM" id="SSF51445">
    <property type="entry name" value="(Trans)glycosidases"/>
    <property type="match status" value="1"/>
</dbReference>
<evidence type="ECO:0000259" key="7">
    <source>
        <dbReference type="Pfam" id="PF00703"/>
    </source>
</evidence>
<evidence type="ECO:0000313" key="11">
    <source>
        <dbReference type="Proteomes" id="UP000663069"/>
    </source>
</evidence>
<evidence type="ECO:0000256" key="2">
    <source>
        <dbReference type="ARBA" id="ARBA00012761"/>
    </source>
</evidence>
<dbReference type="InterPro" id="IPR006102">
    <property type="entry name" value="Ig-like_GH2"/>
</dbReference>
<dbReference type="SUPFAM" id="SSF49303">
    <property type="entry name" value="beta-Galactosidase/glucuronidase domain"/>
    <property type="match status" value="1"/>
</dbReference>
<keyword evidence="11" id="KW-1185">Reference proteome</keyword>
<evidence type="ECO:0000256" key="3">
    <source>
        <dbReference type="ARBA" id="ARBA00016205"/>
    </source>
</evidence>
<dbReference type="GO" id="GO:0004566">
    <property type="term" value="F:beta-glucuronidase activity"/>
    <property type="evidence" value="ECO:0007669"/>
    <property type="project" value="UniProtKB-EC"/>
</dbReference>
<dbReference type="InterPro" id="IPR006101">
    <property type="entry name" value="Glyco_hydro_2"/>
</dbReference>
<keyword evidence="4 6" id="KW-0378">Hydrolase</keyword>
<dbReference type="PROSITE" id="PS00608">
    <property type="entry name" value="GLYCOSYL_HYDROL_F2_2"/>
    <property type="match status" value="1"/>
</dbReference>
<dbReference type="InterPro" id="IPR023230">
    <property type="entry name" value="Glyco_hydro_2_CS"/>
</dbReference>
<dbReference type="Pfam" id="PF02837">
    <property type="entry name" value="Glyco_hydro_2_N"/>
    <property type="match status" value="1"/>
</dbReference>
<dbReference type="InterPro" id="IPR006103">
    <property type="entry name" value="Glyco_hydro_2_cat"/>
</dbReference>
<dbReference type="EMBL" id="CP063056">
    <property type="protein sequence ID" value="QPB43579.1"/>
    <property type="molecule type" value="Genomic_DNA"/>
</dbReference>
<evidence type="ECO:0000259" key="8">
    <source>
        <dbReference type="Pfam" id="PF02836"/>
    </source>
</evidence>
<reference evidence="10 11" key="1">
    <citation type="submission" date="2020-10" db="EMBL/GenBank/DDBJ databases">
        <title>Genome Sequencing of Rodentibacter spp. strain DSM111151.</title>
        <authorList>
            <person name="Benga L."/>
            <person name="Lautwein T."/>
        </authorList>
    </citation>
    <scope>NUCLEOTIDE SEQUENCE [LARGE SCALE GENOMIC DNA]</scope>
    <source>
        <strain evidence="10 11">DSM 111151</strain>
    </source>
</reference>
<feature type="domain" description="Glycoside hydrolase family 2 catalytic" evidence="8">
    <location>
        <begin position="268"/>
        <end position="585"/>
    </location>
</feature>
<dbReference type="PROSITE" id="PS00719">
    <property type="entry name" value="GLYCOSYL_HYDROL_F2_1"/>
    <property type="match status" value="1"/>
</dbReference>
<dbReference type="InterPro" id="IPR036156">
    <property type="entry name" value="Beta-gal/glucu_dom_sf"/>
</dbReference>
<evidence type="ECO:0000259" key="9">
    <source>
        <dbReference type="Pfam" id="PF02837"/>
    </source>
</evidence>
<proteinExistence type="inferred from homology"/>
<evidence type="ECO:0000256" key="6">
    <source>
        <dbReference type="RuleBase" id="RU361154"/>
    </source>
</evidence>
<dbReference type="Gene3D" id="2.60.40.10">
    <property type="entry name" value="Immunoglobulins"/>
    <property type="match status" value="1"/>
</dbReference>
<dbReference type="PANTHER" id="PTHR10066">
    <property type="entry name" value="BETA-GLUCURONIDASE"/>
    <property type="match status" value="1"/>
</dbReference>